<dbReference type="Pfam" id="PF14223">
    <property type="entry name" value="Retrotran_gag_2"/>
    <property type="match status" value="1"/>
</dbReference>
<dbReference type="Pfam" id="PF13976">
    <property type="entry name" value="gag_pre-integrs"/>
    <property type="match status" value="1"/>
</dbReference>
<dbReference type="InterPro" id="IPR012337">
    <property type="entry name" value="RNaseH-like_sf"/>
</dbReference>
<dbReference type="InterPro" id="IPR057670">
    <property type="entry name" value="SH3_retrovirus"/>
</dbReference>
<dbReference type="InterPro" id="IPR001584">
    <property type="entry name" value="Integrase_cat-core"/>
</dbReference>
<dbReference type="Gene3D" id="3.30.420.10">
    <property type="entry name" value="Ribonuclease H-like superfamily/Ribonuclease H"/>
    <property type="match status" value="1"/>
</dbReference>
<sequence>MAYAALSSLMIHNLHYLLNDSFIVPPTTIVENGKEFPNPEFLTYEQQDSALASWLLASVSPSLLPSLVGLTTSATIWKTPTQIFDTQTTTRIMHLHSMLKGQRKGNKSMREYLSGIKSLCDSLASCGEQVSNSIHLATILTGLTPEYEPVIVVITASQHHFTVQQVTSVLLDAEARQQDSLIHLSVSANLVSNQAAPISTKPSLHGLPPYQPPSYQSSPQPTTRFPFQGRGRGRAPPVQQPSHAYPSHHYQPSPSPFNPPSSTPRQTYSPSKFAYSQISTPPPFTHNNLDSSHNYGNGTCFSSSKLTPQAHITTPEIVNDSAWYPDSGATHHITNDPSNVNNASHYTGSDLVTKEMLLQAHEYGGLYLLNLTSLQKSSSNSTAQVKPTSSFASHSASVCNSFFPSCHLVSSKDSYDVWHRRLGHPSPDVVHHCLKDCNASFSKASMFESCTACHMGKMHKLPFKNSHTVYTEPLELIEKDVLIGKIKEVQTDNGTEFNLLKSHFLRNGIIHRLTCPYTSPQNGIVERKHRHIVETGLTLLAQASLPLKFWSNVFYSAVFLINRLPSKVIQFLSPQEKLFGSKPDYHFLKVFGCQCFPLLRPFNKHKVEFRSQPCTFLGYCANHRRYKCLTPNRKIIISRHISFDENTFPFAVQGPQDGLPASAKPLSRVIPLVVNLNNNSILPPHEPTSTASERVGIPLSPVSQNLFGSSPTNQLYAPSSPPSSPLVGQLEPSVSSLPADLRPAIETPVNTHPMLTRSKVGIYKPKAYNIDLTSVEPVFIHEAMLNDKWTEAIYVDLQTLINNGTWSLVHLPSSRKVVGCKWLFRLKKNPDGTVSRYKARLVAKRYSQTFGYDCLDTFSPVSSRITVRIIISTSVTNNW</sequence>
<name>A0AAF0ZW53_SOLVR</name>
<dbReference type="AlphaFoldDB" id="A0AAF0ZW53"/>
<evidence type="ECO:0000313" key="4">
    <source>
        <dbReference type="Proteomes" id="UP001234989"/>
    </source>
</evidence>
<feature type="compositionally biased region" description="Pro residues" evidence="1">
    <location>
        <begin position="253"/>
        <end position="262"/>
    </location>
</feature>
<evidence type="ECO:0000313" key="3">
    <source>
        <dbReference type="EMBL" id="WMV53686.1"/>
    </source>
</evidence>
<feature type="compositionally biased region" description="Low complexity" evidence="1">
    <location>
        <begin position="241"/>
        <end position="252"/>
    </location>
</feature>
<dbReference type="GO" id="GO:0003676">
    <property type="term" value="F:nucleic acid binding"/>
    <property type="evidence" value="ECO:0007669"/>
    <property type="project" value="InterPro"/>
</dbReference>
<dbReference type="Pfam" id="PF25597">
    <property type="entry name" value="SH3_retrovirus"/>
    <property type="match status" value="1"/>
</dbReference>
<dbReference type="PANTHER" id="PTHR47481">
    <property type="match status" value="1"/>
</dbReference>
<keyword evidence="4" id="KW-1185">Reference proteome</keyword>
<organism evidence="3 4">
    <name type="scientific">Solanum verrucosum</name>
    <dbReference type="NCBI Taxonomy" id="315347"/>
    <lineage>
        <taxon>Eukaryota</taxon>
        <taxon>Viridiplantae</taxon>
        <taxon>Streptophyta</taxon>
        <taxon>Embryophyta</taxon>
        <taxon>Tracheophyta</taxon>
        <taxon>Spermatophyta</taxon>
        <taxon>Magnoliopsida</taxon>
        <taxon>eudicotyledons</taxon>
        <taxon>Gunneridae</taxon>
        <taxon>Pentapetalae</taxon>
        <taxon>asterids</taxon>
        <taxon>lamiids</taxon>
        <taxon>Solanales</taxon>
        <taxon>Solanaceae</taxon>
        <taxon>Solanoideae</taxon>
        <taxon>Solaneae</taxon>
        <taxon>Solanum</taxon>
    </lineage>
</organism>
<dbReference type="Proteomes" id="UP001234989">
    <property type="component" value="Chromosome 11"/>
</dbReference>
<dbReference type="EMBL" id="CP133622">
    <property type="protein sequence ID" value="WMV53686.1"/>
    <property type="molecule type" value="Genomic_DNA"/>
</dbReference>
<dbReference type="InterPro" id="IPR036397">
    <property type="entry name" value="RNaseH_sf"/>
</dbReference>
<dbReference type="PANTHER" id="PTHR47481:SF30">
    <property type="entry name" value="CCHC-TYPE DOMAIN-CONTAINING PROTEIN"/>
    <property type="match status" value="1"/>
</dbReference>
<dbReference type="PROSITE" id="PS50994">
    <property type="entry name" value="INTEGRASE"/>
    <property type="match status" value="1"/>
</dbReference>
<protein>
    <recommendedName>
        <fullName evidence="2">Integrase catalytic domain-containing protein</fullName>
    </recommendedName>
</protein>
<reference evidence="3" key="1">
    <citation type="submission" date="2023-08" db="EMBL/GenBank/DDBJ databases">
        <title>A de novo genome assembly of Solanum verrucosum Schlechtendal, a Mexican diploid species geographically isolated from the other diploid A-genome species in potato relatives.</title>
        <authorList>
            <person name="Hosaka K."/>
        </authorList>
    </citation>
    <scope>NUCLEOTIDE SEQUENCE</scope>
    <source>
        <tissue evidence="3">Young leaves</tissue>
    </source>
</reference>
<evidence type="ECO:0000259" key="2">
    <source>
        <dbReference type="PROSITE" id="PS50994"/>
    </source>
</evidence>
<accession>A0AAF0ZW53</accession>
<dbReference type="InterPro" id="IPR025724">
    <property type="entry name" value="GAG-pre-integrase_dom"/>
</dbReference>
<evidence type="ECO:0000256" key="1">
    <source>
        <dbReference type="SAM" id="MobiDB-lite"/>
    </source>
</evidence>
<dbReference type="Pfam" id="PF07727">
    <property type="entry name" value="RVT_2"/>
    <property type="match status" value="1"/>
</dbReference>
<feature type="region of interest" description="Disordered" evidence="1">
    <location>
        <begin position="710"/>
        <end position="733"/>
    </location>
</feature>
<proteinExistence type="predicted"/>
<gene>
    <name evidence="3" type="ORF">MTR67_047071</name>
</gene>
<dbReference type="SUPFAM" id="SSF53098">
    <property type="entry name" value="Ribonuclease H-like"/>
    <property type="match status" value="1"/>
</dbReference>
<feature type="domain" description="Integrase catalytic" evidence="2">
    <location>
        <begin position="400"/>
        <end position="582"/>
    </location>
</feature>
<feature type="region of interest" description="Disordered" evidence="1">
    <location>
        <begin position="200"/>
        <end position="269"/>
    </location>
</feature>
<dbReference type="InterPro" id="IPR013103">
    <property type="entry name" value="RVT_2"/>
</dbReference>
<dbReference type="GO" id="GO:0015074">
    <property type="term" value="P:DNA integration"/>
    <property type="evidence" value="ECO:0007669"/>
    <property type="project" value="InterPro"/>
</dbReference>